<dbReference type="AlphaFoldDB" id="A0A1M2V2U3"/>
<evidence type="ECO:0000256" key="1">
    <source>
        <dbReference type="SAM" id="MobiDB-lite"/>
    </source>
</evidence>
<evidence type="ECO:0000313" key="2">
    <source>
        <dbReference type="EMBL" id="OJT01905.1"/>
    </source>
</evidence>
<evidence type="ECO:0000313" key="3">
    <source>
        <dbReference type="Proteomes" id="UP000184267"/>
    </source>
</evidence>
<organism evidence="2 3">
    <name type="scientific">Trametes pubescens</name>
    <name type="common">White-rot fungus</name>
    <dbReference type="NCBI Taxonomy" id="154538"/>
    <lineage>
        <taxon>Eukaryota</taxon>
        <taxon>Fungi</taxon>
        <taxon>Dikarya</taxon>
        <taxon>Basidiomycota</taxon>
        <taxon>Agaricomycotina</taxon>
        <taxon>Agaricomycetes</taxon>
        <taxon>Polyporales</taxon>
        <taxon>Polyporaceae</taxon>
        <taxon>Trametes</taxon>
    </lineage>
</organism>
<dbReference type="OrthoDB" id="2758626at2759"/>
<gene>
    <name evidence="2" type="ORF">TRAPUB_7639</name>
</gene>
<comment type="caution">
    <text evidence="2">The sequence shown here is derived from an EMBL/GenBank/DDBJ whole genome shotgun (WGS) entry which is preliminary data.</text>
</comment>
<name>A0A1M2V2U3_TRAPU</name>
<feature type="compositionally biased region" description="Pro residues" evidence="1">
    <location>
        <begin position="84"/>
        <end position="94"/>
    </location>
</feature>
<proteinExistence type="predicted"/>
<dbReference type="Proteomes" id="UP000184267">
    <property type="component" value="Unassembled WGS sequence"/>
</dbReference>
<keyword evidence="3" id="KW-1185">Reference proteome</keyword>
<sequence>MRTRQHAANADLQKWLDDVMDLHGPKGLFDEAAERLWKDPENLETLWRGFLATHTLARDDRIENEFPDPDTYHDRPEGSHVTFVPPPPPAPPAKRPVEGAARVGRGGGARSVKRRRADPSAAEPSRRSDRHRGRSGPSVASPAKRADFAGSGAVTKPRRTTGTHTCSGRRPSAAN</sequence>
<feature type="region of interest" description="Disordered" evidence="1">
    <location>
        <begin position="61"/>
        <end position="175"/>
    </location>
</feature>
<feature type="compositionally biased region" description="Basic and acidic residues" evidence="1">
    <location>
        <begin position="61"/>
        <end position="78"/>
    </location>
</feature>
<protein>
    <submittedName>
        <fullName evidence="2">Uncharacterized protein</fullName>
    </submittedName>
</protein>
<reference evidence="2 3" key="1">
    <citation type="submission" date="2016-10" db="EMBL/GenBank/DDBJ databases">
        <title>Genome sequence of the basidiomycete white-rot fungus Trametes pubescens.</title>
        <authorList>
            <person name="Makela M.R."/>
            <person name="Granchi Z."/>
            <person name="Peng M."/>
            <person name="De Vries R.P."/>
            <person name="Grigoriev I."/>
            <person name="Riley R."/>
            <person name="Hilden K."/>
        </authorList>
    </citation>
    <scope>NUCLEOTIDE SEQUENCE [LARGE SCALE GENOMIC DNA]</scope>
    <source>
        <strain evidence="2 3">FBCC735</strain>
    </source>
</reference>
<accession>A0A1M2V2U3</accession>
<dbReference type="EMBL" id="MNAD01001714">
    <property type="protein sequence ID" value="OJT01905.1"/>
    <property type="molecule type" value="Genomic_DNA"/>
</dbReference>